<feature type="region of interest" description="Disordered" evidence="1">
    <location>
        <begin position="1"/>
        <end position="21"/>
    </location>
</feature>
<dbReference type="EMBL" id="CVQH01024721">
    <property type="protein sequence ID" value="CRK37310.1"/>
    <property type="molecule type" value="Genomic_DNA"/>
</dbReference>
<organism evidence="2 3">
    <name type="scientific">Verticillium longisporum</name>
    <name type="common">Verticillium dahliae var. longisporum</name>
    <dbReference type="NCBI Taxonomy" id="100787"/>
    <lineage>
        <taxon>Eukaryota</taxon>
        <taxon>Fungi</taxon>
        <taxon>Dikarya</taxon>
        <taxon>Ascomycota</taxon>
        <taxon>Pezizomycotina</taxon>
        <taxon>Sordariomycetes</taxon>
        <taxon>Hypocreomycetidae</taxon>
        <taxon>Glomerellales</taxon>
        <taxon>Plectosphaerellaceae</taxon>
        <taxon>Verticillium</taxon>
    </lineage>
</organism>
<proteinExistence type="predicted"/>
<dbReference type="AlphaFoldDB" id="A0A0G4MTL5"/>
<evidence type="ECO:0000313" key="2">
    <source>
        <dbReference type="EMBL" id="CRK37310.1"/>
    </source>
</evidence>
<feature type="non-terminal residue" evidence="2">
    <location>
        <position position="1"/>
    </location>
</feature>
<reference evidence="2 3" key="1">
    <citation type="submission" date="2015-05" db="EMBL/GenBank/DDBJ databases">
        <authorList>
            <person name="Wang D.B."/>
            <person name="Wang M."/>
        </authorList>
    </citation>
    <scope>NUCLEOTIDE SEQUENCE [LARGE SCALE GENOMIC DNA]</scope>
    <source>
        <strain evidence="2">VL1</strain>
    </source>
</reference>
<name>A0A0G4MTL5_VERLO</name>
<accession>A0A0G4MTL5</accession>
<protein>
    <submittedName>
        <fullName evidence="2">Uncharacterized protein</fullName>
    </submittedName>
</protein>
<evidence type="ECO:0000256" key="1">
    <source>
        <dbReference type="SAM" id="MobiDB-lite"/>
    </source>
</evidence>
<dbReference type="Proteomes" id="UP000044602">
    <property type="component" value="Unassembled WGS sequence"/>
</dbReference>
<feature type="compositionally biased region" description="Polar residues" evidence="1">
    <location>
        <begin position="9"/>
        <end position="18"/>
    </location>
</feature>
<sequence>SRSHRATHQTRPPTSPVRSQAVARQLLLQPEEQHLCGELAPQQVPCRGRPQAYQVVRQAQAHRL</sequence>
<evidence type="ECO:0000313" key="3">
    <source>
        <dbReference type="Proteomes" id="UP000044602"/>
    </source>
</evidence>
<gene>
    <name evidence="2" type="ORF">BN1708_020268</name>
</gene>
<keyword evidence="3" id="KW-1185">Reference proteome</keyword>